<accession>A0ABT2UPF2</accession>
<evidence type="ECO:0000313" key="2">
    <source>
        <dbReference type="EMBL" id="MCU6796528.1"/>
    </source>
</evidence>
<sequence length="167" mass="18224">MGTMALFLISSVSLFSTTSASAVSSEEAAVKQSVKNYISAVEKKDVNEMVQWVTDIRVSPDKQKLLYNQVLNNNPFSDSKLIDFKQDGEKWIANIALNRKDDTQTTEVVSIHLIKDNGKWKLLIEGVSTRNEKSLSSKAGPSSKSSIITPLSTSVSNYSFSLGKSGG</sequence>
<name>A0ABT2UPF2_9BACL</name>
<dbReference type="RefSeq" id="WP_262687358.1">
    <property type="nucleotide sequence ID" value="NZ_JAOQIO010000106.1"/>
</dbReference>
<proteinExistence type="predicted"/>
<evidence type="ECO:0008006" key="4">
    <source>
        <dbReference type="Google" id="ProtNLM"/>
    </source>
</evidence>
<protein>
    <recommendedName>
        <fullName evidence="4">DUF4878 domain-containing protein</fullName>
    </recommendedName>
</protein>
<dbReference type="Proteomes" id="UP001652445">
    <property type="component" value="Unassembled WGS sequence"/>
</dbReference>
<keyword evidence="1" id="KW-0732">Signal</keyword>
<keyword evidence="3" id="KW-1185">Reference proteome</keyword>
<evidence type="ECO:0000313" key="3">
    <source>
        <dbReference type="Proteomes" id="UP001652445"/>
    </source>
</evidence>
<feature type="signal peptide" evidence="1">
    <location>
        <begin position="1"/>
        <end position="22"/>
    </location>
</feature>
<feature type="chain" id="PRO_5046467861" description="DUF4878 domain-containing protein" evidence="1">
    <location>
        <begin position="23"/>
        <end position="167"/>
    </location>
</feature>
<reference evidence="2 3" key="1">
    <citation type="submission" date="2022-09" db="EMBL/GenBank/DDBJ databases">
        <authorList>
            <person name="Han X.L."/>
            <person name="Wang Q."/>
            <person name="Lu T."/>
        </authorList>
    </citation>
    <scope>NUCLEOTIDE SEQUENCE [LARGE SCALE GENOMIC DNA]</scope>
    <source>
        <strain evidence="2 3">WQ 127069</strain>
    </source>
</reference>
<organism evidence="2 3">
    <name type="scientific">Paenibacillus baimaensis</name>
    <dbReference type="NCBI Taxonomy" id="2982185"/>
    <lineage>
        <taxon>Bacteria</taxon>
        <taxon>Bacillati</taxon>
        <taxon>Bacillota</taxon>
        <taxon>Bacilli</taxon>
        <taxon>Bacillales</taxon>
        <taxon>Paenibacillaceae</taxon>
        <taxon>Paenibacillus</taxon>
    </lineage>
</organism>
<evidence type="ECO:0000256" key="1">
    <source>
        <dbReference type="SAM" id="SignalP"/>
    </source>
</evidence>
<comment type="caution">
    <text evidence="2">The sequence shown here is derived from an EMBL/GenBank/DDBJ whole genome shotgun (WGS) entry which is preliminary data.</text>
</comment>
<gene>
    <name evidence="2" type="ORF">OB236_30825</name>
</gene>
<dbReference type="EMBL" id="JAOQIO010000106">
    <property type="protein sequence ID" value="MCU6796528.1"/>
    <property type="molecule type" value="Genomic_DNA"/>
</dbReference>